<proteinExistence type="predicted"/>
<reference evidence="1 2" key="1">
    <citation type="submission" date="2019-02" db="EMBL/GenBank/DDBJ databases">
        <authorList>
            <person name="Li Y."/>
        </authorList>
    </citation>
    <scope>NUCLEOTIDE SEQUENCE [LARGE SCALE GENOMIC DNA]</scope>
    <source>
        <strain evidence="1 2">3-7</strain>
    </source>
</reference>
<keyword evidence="2" id="KW-1185">Reference proteome</keyword>
<dbReference type="AlphaFoldDB" id="A0A4Q6XUS2"/>
<name>A0A4Q6XUS2_9SPHN</name>
<dbReference type="Proteomes" id="UP000292085">
    <property type="component" value="Unassembled WGS sequence"/>
</dbReference>
<accession>A0A4Q6XUS2</accession>
<sequence>MNQTYITLLLGAGAGLAVFARRVFKNGREAGAKPAASPSVDFSYHPGEPEGYAGFTDHHAMLQTLTDDLVERDTEWQFRTIGFAKGFLNAVLARAGDLGNAQGVFRVLDAKEGDAEAIEWMVLMQTEGTDTAAPSTSNLNSALQRVASDICANGPCRVKYWDQIPEDRDDAPAEPGISPGRLIELASLMHDAERRGALLGGGAQRLSLDTLQAV</sequence>
<protein>
    <submittedName>
        <fullName evidence="1">Uncharacterized protein</fullName>
    </submittedName>
</protein>
<organism evidence="1 2">
    <name type="scientific">Sphingomonas populi</name>
    <dbReference type="NCBI Taxonomy" id="2484750"/>
    <lineage>
        <taxon>Bacteria</taxon>
        <taxon>Pseudomonadati</taxon>
        <taxon>Pseudomonadota</taxon>
        <taxon>Alphaproteobacteria</taxon>
        <taxon>Sphingomonadales</taxon>
        <taxon>Sphingomonadaceae</taxon>
        <taxon>Sphingomonas</taxon>
    </lineage>
</organism>
<evidence type="ECO:0000313" key="1">
    <source>
        <dbReference type="EMBL" id="RZF63675.1"/>
    </source>
</evidence>
<dbReference type="EMBL" id="SGIS01000023">
    <property type="protein sequence ID" value="RZF63675.1"/>
    <property type="molecule type" value="Genomic_DNA"/>
</dbReference>
<dbReference type="OrthoDB" id="7596946at2"/>
<evidence type="ECO:0000313" key="2">
    <source>
        <dbReference type="Proteomes" id="UP000292085"/>
    </source>
</evidence>
<dbReference type="RefSeq" id="WP_130158968.1">
    <property type="nucleotide sequence ID" value="NZ_SGIS01000023.1"/>
</dbReference>
<comment type="caution">
    <text evidence="1">The sequence shown here is derived from an EMBL/GenBank/DDBJ whole genome shotgun (WGS) entry which is preliminary data.</text>
</comment>
<gene>
    <name evidence="1" type="ORF">EWE75_15220</name>
</gene>